<feature type="compositionally biased region" description="Basic and acidic residues" evidence="5">
    <location>
        <begin position="156"/>
        <end position="172"/>
    </location>
</feature>
<reference evidence="9" key="1">
    <citation type="submission" date="2022-08" db="EMBL/GenBank/DDBJ databases">
        <title>Novel sulphate-reducing endosymbionts in the free-living metamonad Anaeramoeba.</title>
        <authorList>
            <person name="Jerlstrom-Hultqvist J."/>
            <person name="Cepicka I."/>
            <person name="Gallot-Lavallee L."/>
            <person name="Salas-Leiva D."/>
            <person name="Curtis B.A."/>
            <person name="Zahonova K."/>
            <person name="Pipaliya S."/>
            <person name="Dacks J."/>
            <person name="Roger A.J."/>
        </authorList>
    </citation>
    <scope>NUCLEOTIDE SEQUENCE</scope>
    <source>
        <strain evidence="9">Busselton2</strain>
    </source>
</reference>
<dbReference type="PROSITE" id="PS51293">
    <property type="entry name" value="SANT"/>
    <property type="match status" value="1"/>
</dbReference>
<gene>
    <name evidence="9" type="ORF">M0812_01368</name>
</gene>
<evidence type="ECO:0000313" key="10">
    <source>
        <dbReference type="Proteomes" id="UP001146793"/>
    </source>
</evidence>
<dbReference type="InterPro" id="IPR055141">
    <property type="entry name" value="TADA2A_B-like_dom"/>
</dbReference>
<feature type="compositionally biased region" description="Low complexity" evidence="5">
    <location>
        <begin position="136"/>
        <end position="148"/>
    </location>
</feature>
<dbReference type="GO" id="GO:0006338">
    <property type="term" value="P:chromatin remodeling"/>
    <property type="evidence" value="ECO:0007669"/>
    <property type="project" value="TreeGrafter"/>
</dbReference>
<dbReference type="InterPro" id="IPR001005">
    <property type="entry name" value="SANT/Myb"/>
</dbReference>
<dbReference type="CDD" id="cd02335">
    <property type="entry name" value="ZZ_ADA2"/>
    <property type="match status" value="1"/>
</dbReference>
<dbReference type="EMBL" id="JANTQA010000015">
    <property type="protein sequence ID" value="KAJ3448882.1"/>
    <property type="molecule type" value="Genomic_DNA"/>
</dbReference>
<name>A0AAV8A7W6_9EUKA</name>
<accession>A0AAV8A7W6</accession>
<feature type="domain" description="SANT" evidence="8">
    <location>
        <begin position="65"/>
        <end position="117"/>
    </location>
</feature>
<keyword evidence="3" id="KW-0862">Zinc</keyword>
<evidence type="ECO:0000256" key="3">
    <source>
        <dbReference type="ARBA" id="ARBA00022833"/>
    </source>
</evidence>
<evidence type="ECO:0000256" key="2">
    <source>
        <dbReference type="ARBA" id="ARBA00022771"/>
    </source>
</evidence>
<dbReference type="GO" id="GO:0005634">
    <property type="term" value="C:nucleus"/>
    <property type="evidence" value="ECO:0007669"/>
    <property type="project" value="TreeGrafter"/>
</dbReference>
<dbReference type="GO" id="GO:0003682">
    <property type="term" value="F:chromatin binding"/>
    <property type="evidence" value="ECO:0007669"/>
    <property type="project" value="TreeGrafter"/>
</dbReference>
<feature type="compositionally biased region" description="Polar residues" evidence="5">
    <location>
        <begin position="424"/>
        <end position="434"/>
    </location>
</feature>
<feature type="compositionally biased region" description="Polar residues" evidence="5">
    <location>
        <begin position="174"/>
        <end position="191"/>
    </location>
</feature>
<dbReference type="InterPro" id="IPR000433">
    <property type="entry name" value="Znf_ZZ"/>
</dbReference>
<dbReference type="PANTHER" id="PTHR12374">
    <property type="entry name" value="TRANSCRIPTIONAL ADAPTOR 2 ADA2 -RELATED"/>
    <property type="match status" value="1"/>
</dbReference>
<keyword evidence="2 4" id="KW-0863">Zinc-finger</keyword>
<dbReference type="Pfam" id="PF00249">
    <property type="entry name" value="Myb_DNA-binding"/>
    <property type="match status" value="1"/>
</dbReference>
<dbReference type="PANTHER" id="PTHR12374:SF20">
    <property type="entry name" value="TRANSCRIPTIONAL ADAPTER 2-ALPHA"/>
    <property type="match status" value="1"/>
</dbReference>
<evidence type="ECO:0000259" key="8">
    <source>
        <dbReference type="PROSITE" id="PS51293"/>
    </source>
</evidence>
<feature type="domain" description="Myb-like" evidence="6">
    <location>
        <begin position="70"/>
        <end position="113"/>
    </location>
</feature>
<dbReference type="GO" id="GO:0003713">
    <property type="term" value="F:transcription coactivator activity"/>
    <property type="evidence" value="ECO:0007669"/>
    <property type="project" value="TreeGrafter"/>
</dbReference>
<dbReference type="AlphaFoldDB" id="A0AAV8A7W6"/>
<evidence type="ECO:0000313" key="9">
    <source>
        <dbReference type="EMBL" id="KAJ3448882.1"/>
    </source>
</evidence>
<feature type="region of interest" description="Disordered" evidence="5">
    <location>
        <begin position="401"/>
        <end position="434"/>
    </location>
</feature>
<dbReference type="Gene3D" id="1.10.10.60">
    <property type="entry name" value="Homeodomain-like"/>
    <property type="match status" value="1"/>
</dbReference>
<feature type="domain" description="ZZ-type" evidence="7">
    <location>
        <begin position="7"/>
        <end position="63"/>
    </location>
</feature>
<evidence type="ECO:0000259" key="7">
    <source>
        <dbReference type="PROSITE" id="PS50135"/>
    </source>
</evidence>
<dbReference type="InterPro" id="IPR009057">
    <property type="entry name" value="Homeodomain-like_sf"/>
</dbReference>
<dbReference type="Proteomes" id="UP001146793">
    <property type="component" value="Unassembled WGS sequence"/>
</dbReference>
<dbReference type="InterPro" id="IPR041983">
    <property type="entry name" value="ADA2-like_ZZ"/>
</dbReference>
<dbReference type="InterPro" id="IPR017884">
    <property type="entry name" value="SANT_dom"/>
</dbReference>
<dbReference type="GO" id="GO:0006357">
    <property type="term" value="P:regulation of transcription by RNA polymerase II"/>
    <property type="evidence" value="ECO:0007669"/>
    <property type="project" value="TreeGrafter"/>
</dbReference>
<protein>
    <submittedName>
        <fullName evidence="9">Transcriptional adapter 2-alpha</fullName>
    </submittedName>
</protein>
<dbReference type="SUPFAM" id="SSF57850">
    <property type="entry name" value="RING/U-box"/>
    <property type="match status" value="1"/>
</dbReference>
<organism evidence="9 10">
    <name type="scientific">Anaeramoeba flamelloides</name>
    <dbReference type="NCBI Taxonomy" id="1746091"/>
    <lineage>
        <taxon>Eukaryota</taxon>
        <taxon>Metamonada</taxon>
        <taxon>Anaeramoebidae</taxon>
        <taxon>Anaeramoeba</taxon>
    </lineage>
</organism>
<comment type="caution">
    <text evidence="9">The sequence shown here is derived from an EMBL/GenBank/DDBJ whole genome shotgun (WGS) entry which is preliminary data.</text>
</comment>
<evidence type="ECO:0000256" key="1">
    <source>
        <dbReference type="ARBA" id="ARBA00022723"/>
    </source>
</evidence>
<dbReference type="SUPFAM" id="SSF46689">
    <property type="entry name" value="Homeodomain-like"/>
    <property type="match status" value="1"/>
</dbReference>
<keyword evidence="1" id="KW-0479">Metal-binding</keyword>
<dbReference type="Pfam" id="PF25299">
    <property type="entry name" value="ZZ_ADA2"/>
    <property type="match status" value="1"/>
</dbReference>
<evidence type="ECO:0000256" key="4">
    <source>
        <dbReference type="PROSITE-ProRule" id="PRU00228"/>
    </source>
</evidence>
<dbReference type="GO" id="GO:0008270">
    <property type="term" value="F:zinc ion binding"/>
    <property type="evidence" value="ECO:0007669"/>
    <property type="project" value="UniProtKB-KW"/>
</dbReference>
<dbReference type="Pfam" id="PF22941">
    <property type="entry name" value="TADA2A-like_3rd"/>
    <property type="match status" value="1"/>
</dbReference>
<evidence type="ECO:0000259" key="6">
    <source>
        <dbReference type="PROSITE" id="PS50090"/>
    </source>
</evidence>
<evidence type="ECO:0000256" key="5">
    <source>
        <dbReference type="SAM" id="MobiDB-lite"/>
    </source>
</evidence>
<proteinExistence type="predicted"/>
<sequence length="476" mass="56429">MNSKTNNSFLVCSSCSKLLKKSVLIICAECEDTILCSDCLSCGCEPGSHKKNHAYHIFDDRKSCVYQEGWNVSEEEQFLDILYSKGFGNWDIVSQMMVTKTTEECYKHYEQVYDQSQTGYLPSENFQVIQRKTDNKSNSNNGSSSTNKKLSRRERRRLEVLKLRRERQERKQGRSNAQQNPYHKNPLSHQKMSFGDISGFMSKRKDFEMEYDNDSEKITRNMGFTDNKISWPLKYQLLRGLNERLEERNRRKDIVINMGLAYPKKLKIKSYDQIEKISQKEKKFRKNFKKFIRCFDNLQSFETTQQSLFDEFKLKIEIQRLSEWRSLGIKSIENGKKFEIQKKKFLKDNLNPRKRPLYYQNNMNTNMNTNMNMNMGMGMGENSIGTNLALMKNLPPIKHNIKPLPPNPFQRDSRLKNIKKKSRPNTQKYSKSMLTNQKLLNFQSKFRKKPTKKQNNTMEKQKADFFRNLLRKKRVF</sequence>
<dbReference type="PROSITE" id="PS50090">
    <property type="entry name" value="MYB_LIKE"/>
    <property type="match status" value="1"/>
</dbReference>
<dbReference type="SMART" id="SM00717">
    <property type="entry name" value="SANT"/>
    <property type="match status" value="1"/>
</dbReference>
<dbReference type="CDD" id="cd00167">
    <property type="entry name" value="SANT"/>
    <property type="match status" value="1"/>
</dbReference>
<feature type="region of interest" description="Disordered" evidence="5">
    <location>
        <begin position="131"/>
        <end position="193"/>
    </location>
</feature>
<dbReference type="PROSITE" id="PS50135">
    <property type="entry name" value="ZF_ZZ_2"/>
    <property type="match status" value="1"/>
</dbReference>